<evidence type="ECO:0000313" key="2">
    <source>
        <dbReference type="EMBL" id="MFC3266637.1"/>
    </source>
</evidence>
<accession>A0ABV7LGH5</accession>
<name>A0ABV7LGH5_9HYPH</name>
<evidence type="ECO:0000313" key="3">
    <source>
        <dbReference type="Proteomes" id="UP001595536"/>
    </source>
</evidence>
<keyword evidence="3" id="KW-1185">Reference proteome</keyword>
<dbReference type="RefSeq" id="WP_376830476.1">
    <property type="nucleotide sequence ID" value="NZ_JBHLWR010000006.1"/>
</dbReference>
<proteinExistence type="predicted"/>
<gene>
    <name evidence="2" type="ORF">ACFOEX_09765</name>
</gene>
<feature type="compositionally biased region" description="Low complexity" evidence="1">
    <location>
        <begin position="299"/>
        <end position="329"/>
    </location>
</feature>
<reference evidence="3" key="1">
    <citation type="journal article" date="2019" name="Int. J. Syst. Evol. Microbiol.">
        <title>The Global Catalogue of Microorganisms (GCM) 10K type strain sequencing project: providing services to taxonomists for standard genome sequencing and annotation.</title>
        <authorList>
            <consortium name="The Broad Institute Genomics Platform"/>
            <consortium name="The Broad Institute Genome Sequencing Center for Infectious Disease"/>
            <person name="Wu L."/>
            <person name="Ma J."/>
        </authorList>
    </citation>
    <scope>NUCLEOTIDE SEQUENCE [LARGE SCALE GENOMIC DNA]</scope>
    <source>
        <strain evidence="3">CCM 7941</strain>
    </source>
</reference>
<organism evidence="2 3">
    <name type="scientific">Camelimonas abortus</name>
    <dbReference type="NCBI Taxonomy" id="1017184"/>
    <lineage>
        <taxon>Bacteria</taxon>
        <taxon>Pseudomonadati</taxon>
        <taxon>Pseudomonadota</taxon>
        <taxon>Alphaproteobacteria</taxon>
        <taxon>Hyphomicrobiales</taxon>
        <taxon>Chelatococcaceae</taxon>
        <taxon>Camelimonas</taxon>
    </lineage>
</organism>
<feature type="region of interest" description="Disordered" evidence="1">
    <location>
        <begin position="299"/>
        <end position="344"/>
    </location>
</feature>
<dbReference type="EMBL" id="JBHRUV010000047">
    <property type="protein sequence ID" value="MFC3266637.1"/>
    <property type="molecule type" value="Genomic_DNA"/>
</dbReference>
<evidence type="ECO:0000256" key="1">
    <source>
        <dbReference type="SAM" id="MobiDB-lite"/>
    </source>
</evidence>
<sequence length="344" mass="35930">MLPDLRLVPKQHAHLRQITDNGATNFAGACDYLCEVLQKGSFRAAAAGVAYIGPYGDIIRWLMAAADVLRDNRQSAMNLTMRSVLGQSLAGSLAMDEGAAERVAVEVAEHVTRGLIRTVLRRGVIPGAARFLQRDLAATEWLAGATIGGWAGAMWFWDVPLSADPYDTVGHRIERNAREYENFLALNARAARAAAAALGCTPEDVLGSLEVRPPIRIKELLAGEAGPAPCAAPVTPFATPEAAAGDVLESRDRAESAGWSAAEWVMLRPEGWDPAAVRDGWADLAPAAAPLAQIIAGGPEAGAFDAGPPAGAQPDGGSQPAGGAAAGPLAPEPDPLFRQAGQWP</sequence>
<dbReference type="Proteomes" id="UP001595536">
    <property type="component" value="Unassembled WGS sequence"/>
</dbReference>
<comment type="caution">
    <text evidence="2">The sequence shown here is derived from an EMBL/GenBank/DDBJ whole genome shotgun (WGS) entry which is preliminary data.</text>
</comment>
<protein>
    <submittedName>
        <fullName evidence="2">Uncharacterized protein</fullName>
    </submittedName>
</protein>